<dbReference type="PROSITE" id="PS00107">
    <property type="entry name" value="PROTEIN_KINASE_ATP"/>
    <property type="match status" value="1"/>
</dbReference>
<evidence type="ECO:0000313" key="7">
    <source>
        <dbReference type="EMBL" id="EXX67472.1"/>
    </source>
</evidence>
<dbReference type="SUPFAM" id="SSF56112">
    <property type="entry name" value="Protein kinase-like (PK-like)"/>
    <property type="match status" value="1"/>
</dbReference>
<evidence type="ECO:0000313" key="8">
    <source>
        <dbReference type="Proteomes" id="UP000022910"/>
    </source>
</evidence>
<sequence length="283" mass="33563">MERLNYHSESEWINWLDEAIKKEYIKLFKFDQFENIKIIGYGGFGKVFRAKWKNTGDVFALKEFKYDMAVKEIINEIYLQRKVDFHENIIRFLGITCENDNYTLSKNKKFMIVMEYADGGSLRNYLKLNFSTLIWDNKYQFAYQISKALECLHNEEILHCDLNSNNIFVHQNKIKLGDFGLSKRIEEISKSGSKIFGVIPYIDPNKFDEQKNYKFNKKSDVYSLGVILWEISSGKPPFKNTKNNDPHYDMWLVKHIMDGHRETIVKNTPSEYIELYTGNYKLL</sequence>
<dbReference type="STRING" id="1432141.A0A015JDA8"/>
<dbReference type="GO" id="GO:0005524">
    <property type="term" value="F:ATP binding"/>
    <property type="evidence" value="ECO:0007669"/>
    <property type="project" value="UniProtKB-UniRule"/>
</dbReference>
<dbReference type="InterPro" id="IPR011009">
    <property type="entry name" value="Kinase-like_dom_sf"/>
</dbReference>
<gene>
    <name evidence="7" type="ORF">RirG_114020</name>
</gene>
<evidence type="ECO:0000256" key="2">
    <source>
        <dbReference type="ARBA" id="ARBA00022741"/>
    </source>
</evidence>
<evidence type="ECO:0000256" key="3">
    <source>
        <dbReference type="ARBA" id="ARBA00022777"/>
    </source>
</evidence>
<dbReference type="InterPro" id="IPR000719">
    <property type="entry name" value="Prot_kinase_dom"/>
</dbReference>
<dbReference type="PANTHER" id="PTHR44329:SF288">
    <property type="entry name" value="MITOGEN-ACTIVATED PROTEIN KINASE KINASE KINASE 20"/>
    <property type="match status" value="1"/>
</dbReference>
<keyword evidence="4 5" id="KW-0067">ATP-binding</keyword>
<dbReference type="InterPro" id="IPR051681">
    <property type="entry name" value="Ser/Thr_Kinases-Pseudokinases"/>
</dbReference>
<feature type="domain" description="Protein kinase" evidence="6">
    <location>
        <begin position="33"/>
        <end position="283"/>
    </location>
</feature>
<accession>A0A015JDA8</accession>
<keyword evidence="3" id="KW-0418">Kinase</keyword>
<evidence type="ECO:0000256" key="1">
    <source>
        <dbReference type="ARBA" id="ARBA00022679"/>
    </source>
</evidence>
<dbReference type="GO" id="GO:0004674">
    <property type="term" value="F:protein serine/threonine kinase activity"/>
    <property type="evidence" value="ECO:0007669"/>
    <property type="project" value="TreeGrafter"/>
</dbReference>
<proteinExistence type="predicted"/>
<name>A0A015JDA8_RHIIW</name>
<evidence type="ECO:0000256" key="4">
    <source>
        <dbReference type="ARBA" id="ARBA00022840"/>
    </source>
</evidence>
<dbReference type="Gene3D" id="1.10.510.10">
    <property type="entry name" value="Transferase(Phosphotransferase) domain 1"/>
    <property type="match status" value="1"/>
</dbReference>
<dbReference type="PIRSF" id="PIRSF000654">
    <property type="entry name" value="Integrin-linked_kinase"/>
    <property type="match status" value="1"/>
</dbReference>
<dbReference type="EMBL" id="JEMT01017720">
    <property type="protein sequence ID" value="EXX67472.1"/>
    <property type="molecule type" value="Genomic_DNA"/>
</dbReference>
<dbReference type="Proteomes" id="UP000022910">
    <property type="component" value="Unassembled WGS sequence"/>
</dbReference>
<evidence type="ECO:0000256" key="5">
    <source>
        <dbReference type="PROSITE-ProRule" id="PRU10141"/>
    </source>
</evidence>
<keyword evidence="8" id="KW-1185">Reference proteome</keyword>
<dbReference type="InterPro" id="IPR017441">
    <property type="entry name" value="Protein_kinase_ATP_BS"/>
</dbReference>
<comment type="caution">
    <text evidence="7">The sequence shown here is derived from an EMBL/GenBank/DDBJ whole genome shotgun (WGS) entry which is preliminary data.</text>
</comment>
<feature type="binding site" evidence="5">
    <location>
        <position position="71"/>
    </location>
    <ligand>
        <name>ATP</name>
        <dbReference type="ChEBI" id="CHEBI:30616"/>
    </ligand>
</feature>
<dbReference type="Pfam" id="PF00069">
    <property type="entry name" value="Pkinase"/>
    <property type="match status" value="1"/>
</dbReference>
<dbReference type="PROSITE" id="PS50011">
    <property type="entry name" value="PROTEIN_KINASE_DOM"/>
    <property type="match status" value="1"/>
</dbReference>
<protein>
    <submittedName>
        <fullName evidence="7">Kic1p</fullName>
    </submittedName>
</protein>
<evidence type="ECO:0000259" key="6">
    <source>
        <dbReference type="PROSITE" id="PS50011"/>
    </source>
</evidence>
<organism evidence="7 8">
    <name type="scientific">Rhizophagus irregularis (strain DAOM 197198w)</name>
    <name type="common">Glomus intraradices</name>
    <dbReference type="NCBI Taxonomy" id="1432141"/>
    <lineage>
        <taxon>Eukaryota</taxon>
        <taxon>Fungi</taxon>
        <taxon>Fungi incertae sedis</taxon>
        <taxon>Mucoromycota</taxon>
        <taxon>Glomeromycotina</taxon>
        <taxon>Glomeromycetes</taxon>
        <taxon>Glomerales</taxon>
        <taxon>Glomeraceae</taxon>
        <taxon>Rhizophagus</taxon>
    </lineage>
</organism>
<keyword evidence="2 5" id="KW-0547">Nucleotide-binding</keyword>
<dbReference type="PANTHER" id="PTHR44329">
    <property type="entry name" value="SERINE/THREONINE-PROTEIN KINASE TNNI3K-RELATED"/>
    <property type="match status" value="1"/>
</dbReference>
<keyword evidence="1" id="KW-0808">Transferase</keyword>
<dbReference type="AlphaFoldDB" id="A0A015JDA8"/>
<dbReference type="HOGENOM" id="CLU_000288_7_0_1"/>
<reference evidence="7 8" key="1">
    <citation type="submission" date="2014-02" db="EMBL/GenBank/DDBJ databases">
        <title>Single nucleus genome sequencing reveals high similarity among nuclei of an endomycorrhizal fungus.</title>
        <authorList>
            <person name="Lin K."/>
            <person name="Geurts R."/>
            <person name="Zhang Z."/>
            <person name="Limpens E."/>
            <person name="Saunders D.G."/>
            <person name="Mu D."/>
            <person name="Pang E."/>
            <person name="Cao H."/>
            <person name="Cha H."/>
            <person name="Lin T."/>
            <person name="Zhou Q."/>
            <person name="Shang Y."/>
            <person name="Li Y."/>
            <person name="Ivanov S."/>
            <person name="Sharma T."/>
            <person name="Velzen R.V."/>
            <person name="Ruijter N.D."/>
            <person name="Aanen D.K."/>
            <person name="Win J."/>
            <person name="Kamoun S."/>
            <person name="Bisseling T."/>
            <person name="Huang S."/>
        </authorList>
    </citation>
    <scope>NUCLEOTIDE SEQUENCE [LARGE SCALE GENOMIC DNA]</scope>
    <source>
        <strain evidence="8">DAOM197198w</strain>
    </source>
</reference>